<evidence type="ECO:0000313" key="4">
    <source>
        <dbReference type="EMBL" id="NUZ08271.1"/>
    </source>
</evidence>
<dbReference type="GO" id="GO:0003677">
    <property type="term" value="F:DNA binding"/>
    <property type="evidence" value="ECO:0007669"/>
    <property type="project" value="UniProtKB-KW"/>
</dbReference>
<dbReference type="CDD" id="cd13834">
    <property type="entry name" value="HU_like"/>
    <property type="match status" value="1"/>
</dbReference>
<dbReference type="GO" id="GO:0030527">
    <property type="term" value="F:structural constituent of chromatin"/>
    <property type="evidence" value="ECO:0007669"/>
    <property type="project" value="InterPro"/>
</dbReference>
<dbReference type="Gene3D" id="4.10.520.10">
    <property type="entry name" value="IHF-like DNA-binding proteins"/>
    <property type="match status" value="1"/>
</dbReference>
<reference evidence="4 5" key="1">
    <citation type="submission" date="2020-06" db="EMBL/GenBank/DDBJ databases">
        <title>Schlegella sp. ID0723 isolated from air conditioner.</title>
        <authorList>
            <person name="Kim D.Y."/>
            <person name="Kim D.-U."/>
        </authorList>
    </citation>
    <scope>NUCLEOTIDE SEQUENCE [LARGE SCALE GENOMIC DNA]</scope>
    <source>
        <strain evidence="4 5">ID0723</strain>
    </source>
</reference>
<comment type="similarity">
    <text evidence="1">Belongs to the bacterial histone-like protein family.</text>
</comment>
<feature type="region of interest" description="Disordered" evidence="3">
    <location>
        <begin position="1"/>
        <end position="57"/>
    </location>
</feature>
<dbReference type="AlphaFoldDB" id="A0A7Y6TYN5"/>
<comment type="caution">
    <text evidence="4">The sequence shown here is derived from an EMBL/GenBank/DDBJ whole genome shotgun (WGS) entry which is preliminary data.</text>
</comment>
<dbReference type="InterPro" id="IPR000119">
    <property type="entry name" value="Hist_DNA-bd"/>
</dbReference>
<dbReference type="Proteomes" id="UP000529637">
    <property type="component" value="Unassembled WGS sequence"/>
</dbReference>
<gene>
    <name evidence="4" type="ORF">HQN59_21180</name>
</gene>
<name>A0A7Y6TYN5_9BURK</name>
<evidence type="ECO:0000313" key="5">
    <source>
        <dbReference type="Proteomes" id="UP000529637"/>
    </source>
</evidence>
<dbReference type="Pfam" id="PF00216">
    <property type="entry name" value="Bac_DNA_binding"/>
    <property type="match status" value="1"/>
</dbReference>
<dbReference type="EMBL" id="JABWMJ010000012">
    <property type="protein sequence ID" value="NUZ08271.1"/>
    <property type="molecule type" value="Genomic_DNA"/>
</dbReference>
<feature type="compositionally biased region" description="Low complexity" evidence="3">
    <location>
        <begin position="19"/>
        <end position="31"/>
    </location>
</feature>
<protein>
    <submittedName>
        <fullName evidence="4">HU family DNA-binding protein</fullName>
    </submittedName>
</protein>
<proteinExistence type="inferred from homology"/>
<sequence>MATAKKAPIKTASKTASRKQATATKVATKAAGPRATAKKASAPVASKTAAPKAASGAMKPIKAAFNKTGLTNHLAETTGVEPRAVKAVMAALENAMIASIGKKGARSFVLPGLLKVTAVATPAQKARRGINPFTKEETTFKAKPASVKLKVRAMKKLKDAAL</sequence>
<evidence type="ECO:0000256" key="1">
    <source>
        <dbReference type="ARBA" id="ARBA00010529"/>
    </source>
</evidence>
<dbReference type="InterPro" id="IPR010992">
    <property type="entry name" value="IHF-like_DNA-bd_dom_sf"/>
</dbReference>
<dbReference type="SUPFAM" id="SSF47729">
    <property type="entry name" value="IHF-like DNA-binding proteins"/>
    <property type="match status" value="1"/>
</dbReference>
<evidence type="ECO:0000256" key="3">
    <source>
        <dbReference type="SAM" id="MobiDB-lite"/>
    </source>
</evidence>
<evidence type="ECO:0000256" key="2">
    <source>
        <dbReference type="ARBA" id="ARBA00023125"/>
    </source>
</evidence>
<organism evidence="4 5">
    <name type="scientific">Piscinibacter koreensis</name>
    <dbReference type="NCBI Taxonomy" id="2742824"/>
    <lineage>
        <taxon>Bacteria</taxon>
        <taxon>Pseudomonadati</taxon>
        <taxon>Pseudomonadota</taxon>
        <taxon>Betaproteobacteria</taxon>
        <taxon>Burkholderiales</taxon>
        <taxon>Sphaerotilaceae</taxon>
        <taxon>Piscinibacter</taxon>
    </lineage>
</organism>
<accession>A0A7Y6TYN5</accession>
<keyword evidence="5" id="KW-1185">Reference proteome</keyword>
<keyword evidence="2 4" id="KW-0238">DNA-binding</keyword>